<name>A0AAE6YFX4_STRAT</name>
<evidence type="ECO:0000313" key="3">
    <source>
        <dbReference type="Proteomes" id="UP000190306"/>
    </source>
</evidence>
<evidence type="ECO:0000313" key="2">
    <source>
        <dbReference type="EMBL" id="QIT48119.1"/>
    </source>
</evidence>
<keyword evidence="3" id="KW-1185">Reference proteome</keyword>
<dbReference type="EMBL" id="LHQL01000014">
    <property type="protein sequence ID" value="OOQ47794.1"/>
    <property type="molecule type" value="Genomic_DNA"/>
</dbReference>
<dbReference type="EMBL" id="CP050692">
    <property type="protein sequence ID" value="QIT48119.1"/>
    <property type="molecule type" value="Genomic_DNA"/>
</dbReference>
<evidence type="ECO:0000313" key="4">
    <source>
        <dbReference type="Proteomes" id="UP000502504"/>
    </source>
</evidence>
<protein>
    <submittedName>
        <fullName evidence="2">RNA-binding protein</fullName>
    </submittedName>
</protein>
<accession>A0AAE6YFX4</accession>
<proteinExistence type="predicted"/>
<sequence>MTAVHLPHVYRVTKYDPADRDEHGHYTGTESTASDHGAVEAAYLRAVEAFAAETGVGRLAVREPQVPSLAHFGGEPALPGFGLDALFPDGLTSLHDGAEVPLGTGLEMVRFMLRDAGVWCRLEVADVFAVHVGWDQYLYVGSDRPCEEAVTRTAALGLFAERCAASPYAVEEEEDGRVQVPADDEFWARVHRAVADGEAGLLEETFVAGAERWHRLTPETVDAVRAGLVPRACLALWPDLSTDVTAVLAGLPADGLVEGVWQEPDGRIRNAVVDESGFAELAVRMSAATAATLLSVYADERVPLLTAVLPDGDGVVRARWRS</sequence>
<evidence type="ECO:0000313" key="1">
    <source>
        <dbReference type="EMBL" id="OOQ47794.1"/>
    </source>
</evidence>
<dbReference type="AlphaFoldDB" id="A0AAE6YFX4"/>
<reference evidence="1 3" key="1">
    <citation type="submission" date="2015-07" db="EMBL/GenBank/DDBJ databases">
        <title>Draft Genome Sequence of Streptomyces antibioticus, IMRU 3720 reveals insights in the evolution of actinomycin biosynthetic gene clusters in Streptomyces.</title>
        <authorList>
            <person name="Crnovcic I."/>
            <person name="Ruckert C."/>
            <person name="Kalinowksi J."/>
            <person name="Keller U."/>
        </authorList>
    </citation>
    <scope>NUCLEOTIDE SEQUENCE [LARGE SCALE GENOMIC DNA]</scope>
    <source>
        <strain evidence="1 3">DSM 41481</strain>
    </source>
</reference>
<organism evidence="2 4">
    <name type="scientific">Streptomyces antibioticus</name>
    <dbReference type="NCBI Taxonomy" id="1890"/>
    <lineage>
        <taxon>Bacteria</taxon>
        <taxon>Bacillati</taxon>
        <taxon>Actinomycetota</taxon>
        <taxon>Actinomycetes</taxon>
        <taxon>Kitasatosporales</taxon>
        <taxon>Streptomycetaceae</taxon>
        <taxon>Streptomyces</taxon>
    </lineage>
</organism>
<reference evidence="2 4" key="2">
    <citation type="submission" date="2020-03" db="EMBL/GenBank/DDBJ databases">
        <title>Is there a link between lipid content and antibiotic production in Streptomyces?</title>
        <authorList>
            <person name="David M."/>
            <person name="Lejeune C."/>
            <person name="Abreu S."/>
            <person name="Thibessard A."/>
            <person name="Leblond P."/>
            <person name="Chaminade P."/>
            <person name="Virolle M.-J."/>
        </authorList>
    </citation>
    <scope>NUCLEOTIDE SEQUENCE [LARGE SCALE GENOMIC DNA]</scope>
    <source>
        <strain evidence="2 4">DSM 41481</strain>
    </source>
</reference>
<dbReference type="Proteomes" id="UP000502504">
    <property type="component" value="Chromosome"/>
</dbReference>
<gene>
    <name evidence="1" type="ORF">AFM16_34520</name>
    <name evidence="2" type="ORF">HCX60_35110</name>
</gene>
<dbReference type="Proteomes" id="UP000190306">
    <property type="component" value="Chromosome"/>
</dbReference>